<evidence type="ECO:0000256" key="1">
    <source>
        <dbReference type="SAM" id="MobiDB-lite"/>
    </source>
</evidence>
<feature type="compositionally biased region" description="Basic and acidic residues" evidence="1">
    <location>
        <begin position="371"/>
        <end position="386"/>
    </location>
</feature>
<gene>
    <name evidence="3" type="ORF">BK809_0001998</name>
</gene>
<feature type="compositionally biased region" description="Low complexity" evidence="1">
    <location>
        <begin position="596"/>
        <end position="613"/>
    </location>
</feature>
<feature type="compositionally biased region" description="Basic and acidic residues" evidence="1">
    <location>
        <begin position="782"/>
        <end position="796"/>
    </location>
</feature>
<dbReference type="InterPro" id="IPR032640">
    <property type="entry name" value="AMPK1_CBM"/>
</dbReference>
<dbReference type="Gene3D" id="2.60.40.10">
    <property type="entry name" value="Immunoglobulins"/>
    <property type="match status" value="1"/>
</dbReference>
<reference evidence="3 4" key="1">
    <citation type="submission" date="2017-01" db="EMBL/GenBank/DDBJ databases">
        <title>Draft genome sequence of Diplodia seriata F98.1, a fungal species involved in grapevine trunk diseases.</title>
        <authorList>
            <person name="Robert-Siegwald G."/>
            <person name="Vallet J."/>
            <person name="Abou-Mansour E."/>
            <person name="Xu J."/>
            <person name="Rey P."/>
            <person name="Bertsch C."/>
            <person name="Rego C."/>
            <person name="Larignon P."/>
            <person name="Fontaine F."/>
            <person name="Lebrun M.-H."/>
        </authorList>
    </citation>
    <scope>NUCLEOTIDE SEQUENCE [LARGE SCALE GENOMIC DNA]</scope>
    <source>
        <strain evidence="3 4">F98.1</strain>
    </source>
</reference>
<dbReference type="CDD" id="cd02859">
    <property type="entry name" value="E_set_AMPKbeta_like_N"/>
    <property type="match status" value="1"/>
</dbReference>
<feature type="compositionally biased region" description="Polar residues" evidence="1">
    <location>
        <begin position="500"/>
        <end position="510"/>
    </location>
</feature>
<feature type="domain" description="AMP-activated protein kinase glycogen-binding" evidence="2">
    <location>
        <begin position="3"/>
        <end position="44"/>
    </location>
</feature>
<feature type="compositionally biased region" description="Polar residues" evidence="1">
    <location>
        <begin position="195"/>
        <end position="204"/>
    </location>
</feature>
<evidence type="ECO:0000259" key="2">
    <source>
        <dbReference type="Pfam" id="PF16561"/>
    </source>
</evidence>
<feature type="region of interest" description="Disordered" evidence="1">
    <location>
        <begin position="168"/>
        <end position="251"/>
    </location>
</feature>
<feature type="compositionally biased region" description="Polar residues" evidence="1">
    <location>
        <begin position="323"/>
        <end position="336"/>
    </location>
</feature>
<dbReference type="Pfam" id="PF16561">
    <property type="entry name" value="AMPK1_CBM"/>
    <property type="match status" value="1"/>
</dbReference>
<dbReference type="Proteomes" id="UP000190776">
    <property type="component" value="Unassembled WGS sequence"/>
</dbReference>
<accession>A0A1S8BE34</accession>
<dbReference type="InterPro" id="IPR014756">
    <property type="entry name" value="Ig_E-set"/>
</dbReference>
<dbReference type="AlphaFoldDB" id="A0A1S8BE34"/>
<feature type="region of interest" description="Disordered" evidence="1">
    <location>
        <begin position="422"/>
        <end position="816"/>
    </location>
</feature>
<feature type="compositionally biased region" description="Basic and acidic residues" evidence="1">
    <location>
        <begin position="141"/>
        <end position="150"/>
    </location>
</feature>
<evidence type="ECO:0000313" key="4">
    <source>
        <dbReference type="Proteomes" id="UP000190776"/>
    </source>
</evidence>
<feature type="compositionally biased region" description="Basic and acidic residues" evidence="1">
    <location>
        <begin position="520"/>
        <end position="536"/>
    </location>
</feature>
<protein>
    <recommendedName>
        <fullName evidence="2">AMP-activated protein kinase glycogen-binding domain-containing protein</fullName>
    </recommendedName>
</protein>
<dbReference type="STRING" id="420778.A0A1S8BE34"/>
<dbReference type="EMBL" id="MSZU01000081">
    <property type="protein sequence ID" value="OMP85787.1"/>
    <property type="molecule type" value="Genomic_DNA"/>
</dbReference>
<comment type="caution">
    <text evidence="3">The sequence shown here is derived from an EMBL/GenBank/DDBJ whole genome shotgun (WGS) entry which is preliminary data.</text>
</comment>
<sequence length="816" mass="84359">EGPASDVYVTGTFDDWAKSVQLDHKDGRFEKTVQLPENDDKVLYKVSPTRCARVPPCRAHSKSPPPANRISSPGQRTHRLPLHPQFVVDGNWTTSTQAPQEDDGHGIYNNVLLPADIFSSPSAHIMSSAAPDSTTAQLAADEPKETPRAEDVPGAFIETPANELNAFSVSPIPASNGDANPVKLAPGEPVPDPSTLHSNTVDSTVQDDEELKAQDEQKEQAFGVNPLPATNTAGNPISLAPGEKVPEPESISANNVHSNVTLDKESYEKGASLPPQLGPVVTPEAERGAAMFDIPGITSTTIPESSLPIGSGPSATEADPGVTVQSAHPESTTATLAGQVPKEPRSVPDVVSESQADAGVAPEASANPIAVDEKAETEQELLEKVPEQPATSENSPAANVAGAVAGGVATAGTIALGAAVMAKDKASEAIGAATTSEPGPEEVPKVVTDSIEDAHASPEAAANPEAVADKAEMEDELLNKVAESNATGQTAEEKDVPATVFSSIEQSGQSPEAAANPEAVADKAEMEEELLKKVPESEANGTASTSAVPDVVKESIAQADASPEAATNPEAIEAKSAVESELKQEVQKTDEIADVAPTESAALSATAPAATTEAENDLSPKALSPDEPLKSSSEPSVPETSLTVPPGSDQKVNEIPGDLNASADKPARPEVSRDVSPTGDVAAPTTTEQTEPTVTTGTETTTAPATSEANAAPAGPTTTEQTEPTVTTGPETTTAPATSEATENDQKPPATPAKSEKDKTIPDTPASSGSDKKAKRRSFWGKLKDKFTGGAHKEQHQQQQQQQQQSQPQQPQQASS</sequence>
<feature type="region of interest" description="Disordered" evidence="1">
    <location>
        <begin position="127"/>
        <end position="150"/>
    </location>
</feature>
<feature type="compositionally biased region" description="Low complexity" evidence="1">
    <location>
        <begin position="797"/>
        <end position="816"/>
    </location>
</feature>
<proteinExistence type="predicted"/>
<dbReference type="InterPro" id="IPR013783">
    <property type="entry name" value="Ig-like_fold"/>
</dbReference>
<name>A0A1S8BE34_9PEZI</name>
<dbReference type="OrthoDB" id="5873279at2759"/>
<feature type="compositionally biased region" description="Low complexity" evidence="1">
    <location>
        <begin position="682"/>
        <end position="741"/>
    </location>
</feature>
<feature type="compositionally biased region" description="Polar residues" evidence="1">
    <location>
        <begin position="630"/>
        <end position="643"/>
    </location>
</feature>
<dbReference type="SUPFAM" id="SSF81296">
    <property type="entry name" value="E set domains"/>
    <property type="match status" value="1"/>
</dbReference>
<evidence type="ECO:0000313" key="3">
    <source>
        <dbReference type="EMBL" id="OMP85787.1"/>
    </source>
</evidence>
<feature type="non-terminal residue" evidence="3">
    <location>
        <position position="1"/>
    </location>
</feature>
<organism evidence="3 4">
    <name type="scientific">Diplodia seriata</name>
    <dbReference type="NCBI Taxonomy" id="420778"/>
    <lineage>
        <taxon>Eukaryota</taxon>
        <taxon>Fungi</taxon>
        <taxon>Dikarya</taxon>
        <taxon>Ascomycota</taxon>
        <taxon>Pezizomycotina</taxon>
        <taxon>Dothideomycetes</taxon>
        <taxon>Dothideomycetes incertae sedis</taxon>
        <taxon>Botryosphaeriales</taxon>
        <taxon>Botryosphaeriaceae</taxon>
        <taxon>Diplodia</taxon>
    </lineage>
</organism>
<feature type="region of interest" description="Disordered" evidence="1">
    <location>
        <begin position="54"/>
        <end position="75"/>
    </location>
</feature>
<feature type="region of interest" description="Disordered" evidence="1">
    <location>
        <begin position="296"/>
        <end position="397"/>
    </location>
</feature>
<feature type="compositionally biased region" description="Basic and acidic residues" evidence="1">
    <location>
        <begin position="572"/>
        <end position="591"/>
    </location>
</feature>